<evidence type="ECO:0000313" key="5">
    <source>
        <dbReference type="Proteomes" id="UP000269375"/>
    </source>
</evidence>
<dbReference type="PANTHER" id="PTHR14859">
    <property type="entry name" value="CALCOFLUOR WHITE HYPERSENSITIVE PROTEIN PRECURSOR"/>
    <property type="match status" value="1"/>
</dbReference>
<dbReference type="AlphaFoldDB" id="A0A3N0VTL7"/>
<dbReference type="GO" id="GO:0006506">
    <property type="term" value="P:GPI anchor biosynthetic process"/>
    <property type="evidence" value="ECO:0007669"/>
    <property type="project" value="TreeGrafter"/>
</dbReference>
<gene>
    <name evidence="4" type="ORF">BCF50_2604</name>
    <name evidence="3" type="ORF">EGI05_16555</name>
</gene>
<evidence type="ECO:0000259" key="2">
    <source>
        <dbReference type="Pfam" id="PF03372"/>
    </source>
</evidence>
<comment type="caution">
    <text evidence="3">The sequence shown here is derived from an EMBL/GenBank/DDBJ whole genome shotgun (WGS) entry which is preliminary data.</text>
</comment>
<dbReference type="CDD" id="cd09084">
    <property type="entry name" value="EEP-2"/>
    <property type="match status" value="1"/>
</dbReference>
<dbReference type="OrthoDB" id="635146at2"/>
<protein>
    <submittedName>
        <fullName evidence="3">AP endonuclease</fullName>
    </submittedName>
    <submittedName>
        <fullName evidence="4">Endonuclease/exonuclease/phosphatase family protein</fullName>
    </submittedName>
</protein>
<keyword evidence="6" id="KW-1185">Reference proteome</keyword>
<dbReference type="GO" id="GO:0004519">
    <property type="term" value="F:endonuclease activity"/>
    <property type="evidence" value="ECO:0007669"/>
    <property type="project" value="UniProtKB-KW"/>
</dbReference>
<evidence type="ECO:0000313" key="3">
    <source>
        <dbReference type="EMBL" id="ROH96114.1"/>
    </source>
</evidence>
<dbReference type="Proteomes" id="UP000269375">
    <property type="component" value="Unassembled WGS sequence"/>
</dbReference>
<feature type="transmembrane region" description="Helical" evidence="1">
    <location>
        <begin position="7"/>
        <end position="28"/>
    </location>
</feature>
<feature type="domain" description="Endonuclease/exonuclease/phosphatase" evidence="2">
    <location>
        <begin position="99"/>
        <end position="320"/>
    </location>
</feature>
<keyword evidence="3" id="KW-0540">Nuclease</keyword>
<evidence type="ECO:0000313" key="6">
    <source>
        <dbReference type="Proteomes" id="UP000295709"/>
    </source>
</evidence>
<reference evidence="3 5" key="1">
    <citation type="submission" date="2018-11" db="EMBL/GenBank/DDBJ databases">
        <title>Proposal to divide the Flavobacteriaceae and reorganize its genera based on Amino Acid Identity values calculated from whole genome sequences.</title>
        <authorList>
            <person name="Nicholson A.C."/>
            <person name="Gulvik C.A."/>
            <person name="Whitney A.M."/>
            <person name="Humrighouse B.W."/>
            <person name="Bell M."/>
            <person name="Holmes B."/>
            <person name="Steigerwalt A."/>
            <person name="Villarma A."/>
            <person name="Sheth M."/>
            <person name="Batra D."/>
            <person name="Pryor J."/>
            <person name="Bernardet J.-F."/>
            <person name="Hugo C."/>
            <person name="Kampfer P."/>
            <person name="Newman J."/>
            <person name="Mcquiston J.R."/>
        </authorList>
    </citation>
    <scope>NUCLEOTIDE SEQUENCE [LARGE SCALE GENOMIC DNA]</scope>
    <source>
        <strain evidence="3 5">DSM 15235</strain>
    </source>
</reference>
<feature type="transmembrane region" description="Helical" evidence="1">
    <location>
        <begin position="65"/>
        <end position="83"/>
    </location>
</feature>
<sequence length="331" mass="37912">MKIVRLTLFILHIGIAFLLLGMLLNAYVPPKLFPWFNLLSLGFPVLIITYVLLTIFWIISWKKRAILFAVLGLAFINPVTRWINYNAENNEKSDLKIVSFNTKNGLVLGKKKIKEYIVSQNADIVLLQEDIGEGYDFDGLKETSIDALTATFSKYKIIDHKALIKSDFETNNAYANQTDIEIKGKIYRIINVYLQPFKFEKNMVKLNGNNEENEQKVKGVVRRLIPTFKKHQEQVGVIQEALKNSPYPVILAGDLNSVPNSYEYYHLSKGLKDAFVVVGRGSATSFHDYKFPLRIDYVFSSESIKPVSYKVDRSVRLSDHYPVVATFQLEK</sequence>
<dbReference type="SUPFAM" id="SSF56219">
    <property type="entry name" value="DNase I-like"/>
    <property type="match status" value="1"/>
</dbReference>
<proteinExistence type="predicted"/>
<dbReference type="GO" id="GO:0016020">
    <property type="term" value="C:membrane"/>
    <property type="evidence" value="ECO:0007669"/>
    <property type="project" value="GOC"/>
</dbReference>
<dbReference type="PANTHER" id="PTHR14859:SF1">
    <property type="entry name" value="PGAP2-INTERACTING PROTEIN"/>
    <property type="match status" value="1"/>
</dbReference>
<feature type="transmembrane region" description="Helical" evidence="1">
    <location>
        <begin position="34"/>
        <end position="58"/>
    </location>
</feature>
<keyword evidence="1" id="KW-0812">Transmembrane</keyword>
<dbReference type="InterPro" id="IPR005135">
    <property type="entry name" value="Endo/exonuclease/phosphatase"/>
</dbReference>
<keyword evidence="1" id="KW-0472">Membrane</keyword>
<dbReference type="Gene3D" id="3.60.10.10">
    <property type="entry name" value="Endonuclease/exonuclease/phosphatase"/>
    <property type="match status" value="1"/>
</dbReference>
<keyword evidence="3" id="KW-0255">Endonuclease</keyword>
<evidence type="ECO:0000256" key="1">
    <source>
        <dbReference type="SAM" id="Phobius"/>
    </source>
</evidence>
<name>A0A3N0VTL7_9FLAO</name>
<reference evidence="4 6" key="2">
    <citation type="submission" date="2019-03" db="EMBL/GenBank/DDBJ databases">
        <title>Genomic Encyclopedia of Archaeal and Bacterial Type Strains, Phase II (KMG-II): from individual species to whole genera.</title>
        <authorList>
            <person name="Goeker M."/>
        </authorList>
    </citation>
    <scope>NUCLEOTIDE SEQUENCE [LARGE SCALE GENOMIC DNA]</scope>
    <source>
        <strain evidence="4 6">DSM 15235</strain>
    </source>
</reference>
<dbReference type="Proteomes" id="UP000295709">
    <property type="component" value="Unassembled WGS sequence"/>
</dbReference>
<dbReference type="Pfam" id="PF03372">
    <property type="entry name" value="Exo_endo_phos"/>
    <property type="match status" value="1"/>
</dbReference>
<organism evidence="3 5">
    <name type="scientific">Chryseobacterium daecheongense</name>
    <dbReference type="NCBI Taxonomy" id="192389"/>
    <lineage>
        <taxon>Bacteria</taxon>
        <taxon>Pseudomonadati</taxon>
        <taxon>Bacteroidota</taxon>
        <taxon>Flavobacteriia</taxon>
        <taxon>Flavobacteriales</taxon>
        <taxon>Weeksellaceae</taxon>
        <taxon>Chryseobacterium group</taxon>
        <taxon>Chryseobacterium</taxon>
    </lineage>
</organism>
<dbReference type="InterPro" id="IPR051916">
    <property type="entry name" value="GPI-anchor_lipid_remodeler"/>
</dbReference>
<keyword evidence="3" id="KW-0378">Hydrolase</keyword>
<dbReference type="RefSeq" id="WP_123264124.1">
    <property type="nucleotide sequence ID" value="NZ_RJTX01000004.1"/>
</dbReference>
<accession>A0A3N0VTL7</accession>
<keyword evidence="1" id="KW-1133">Transmembrane helix</keyword>
<dbReference type="EMBL" id="RJTX01000004">
    <property type="protein sequence ID" value="ROH96114.1"/>
    <property type="molecule type" value="Genomic_DNA"/>
</dbReference>
<dbReference type="EMBL" id="SOQW01000003">
    <property type="protein sequence ID" value="TDX91472.1"/>
    <property type="molecule type" value="Genomic_DNA"/>
</dbReference>
<evidence type="ECO:0000313" key="4">
    <source>
        <dbReference type="EMBL" id="TDX91472.1"/>
    </source>
</evidence>
<dbReference type="InterPro" id="IPR036691">
    <property type="entry name" value="Endo/exonu/phosph_ase_sf"/>
</dbReference>